<accession>B8D2F1</accession>
<keyword evidence="3" id="KW-1185">Reference proteome</keyword>
<name>B8D2F1_HALOH</name>
<feature type="transmembrane region" description="Helical" evidence="1">
    <location>
        <begin position="246"/>
        <end position="271"/>
    </location>
</feature>
<dbReference type="Proteomes" id="UP000000719">
    <property type="component" value="Chromosome"/>
</dbReference>
<keyword evidence="1" id="KW-0472">Membrane</keyword>
<keyword evidence="1" id="KW-0812">Transmembrane</keyword>
<feature type="transmembrane region" description="Helical" evidence="1">
    <location>
        <begin position="315"/>
        <end position="339"/>
    </location>
</feature>
<dbReference type="eggNOG" id="ENOG502Z7PW">
    <property type="taxonomic scope" value="Bacteria"/>
</dbReference>
<reference evidence="2 3" key="1">
    <citation type="journal article" date="2009" name="PLoS ONE">
        <title>Genome analysis of the anaerobic thermohalophilic bacterium Halothermothrix orenii.</title>
        <authorList>
            <person name="Mavromatis K."/>
            <person name="Ivanova N."/>
            <person name="Anderson I."/>
            <person name="Lykidis A."/>
            <person name="Hooper S.D."/>
            <person name="Sun H."/>
            <person name="Kunin V."/>
            <person name="Lapidus A."/>
            <person name="Hugenholtz P."/>
            <person name="Patel B."/>
            <person name="Kyrpides N.C."/>
        </authorList>
    </citation>
    <scope>NUCLEOTIDE SEQUENCE [LARGE SCALE GENOMIC DNA]</scope>
    <source>
        <strain evidence="3">H 168 / OCM 544 / DSM 9562</strain>
    </source>
</reference>
<evidence type="ECO:0000313" key="3">
    <source>
        <dbReference type="Proteomes" id="UP000000719"/>
    </source>
</evidence>
<dbReference type="AlphaFoldDB" id="B8D2F1"/>
<dbReference type="HOGENOM" id="CLU_046838_1_1_9"/>
<protein>
    <submittedName>
        <fullName evidence="2">Sporulation stage III protein AE</fullName>
    </submittedName>
</protein>
<feature type="transmembrane region" description="Helical" evidence="1">
    <location>
        <begin position="174"/>
        <end position="195"/>
    </location>
</feature>
<dbReference type="InterPro" id="IPR014194">
    <property type="entry name" value="Spore_III_AE"/>
</dbReference>
<feature type="transmembrane region" description="Helical" evidence="1">
    <location>
        <begin position="202"/>
        <end position="226"/>
    </location>
</feature>
<dbReference type="NCBIfam" id="TIGR02829">
    <property type="entry name" value="spore_III_AE"/>
    <property type="match status" value="1"/>
</dbReference>
<dbReference type="KEGG" id="hor:Hore_06210"/>
<feature type="transmembrane region" description="Helical" evidence="1">
    <location>
        <begin position="137"/>
        <end position="154"/>
    </location>
</feature>
<sequence length="397" mass="43332">MKRLISIIILINIILMMTIPVLAEETPLKEAPLNKEDIILNQIEKINLNQLQKEVDKINKNMEGYMPHLNIKELILGFMKGDLDVSWAQIGGALLKYLGKEVTANFKILGQIIILAVMAAILNVFHNSFTSETISKTASMLIFMVLAILSLNGFKIAVEIGITTIDTMVSFMQALIPVLLTLLVSIGAMTSAAVFHPITFMVISFLSSLIRTIIFPMIFISAILNIVNNITSEFKISRLSGLFKEFSMGMLGLSLILFTGIMVIQGGAAAVTDSLSLRTAKYLTGTFIPIIGGIFSDAVDLIVSCSLIIKNAINLFGMIVIVFMISYPLIKIIALIIIYKIAGAIIQPISDGRLVNILDNLGNTLVLIFLAVSGVSLMFFIVLTILVGSANLTVMMR</sequence>
<dbReference type="EMBL" id="CP001098">
    <property type="protein sequence ID" value="ACL69378.1"/>
    <property type="molecule type" value="Genomic_DNA"/>
</dbReference>
<gene>
    <name evidence="2" type="ordered locus">Hore_06210</name>
</gene>
<feature type="transmembrane region" description="Helical" evidence="1">
    <location>
        <begin position="360"/>
        <end position="387"/>
    </location>
</feature>
<evidence type="ECO:0000313" key="2">
    <source>
        <dbReference type="EMBL" id="ACL69378.1"/>
    </source>
</evidence>
<evidence type="ECO:0000256" key="1">
    <source>
        <dbReference type="SAM" id="Phobius"/>
    </source>
</evidence>
<feature type="transmembrane region" description="Helical" evidence="1">
    <location>
        <begin position="108"/>
        <end position="125"/>
    </location>
</feature>
<proteinExistence type="predicted"/>
<dbReference type="Pfam" id="PF09546">
    <property type="entry name" value="Spore_III_AE"/>
    <property type="match status" value="1"/>
</dbReference>
<feature type="transmembrane region" description="Helical" evidence="1">
    <location>
        <begin position="283"/>
        <end position="309"/>
    </location>
</feature>
<dbReference type="RefSeq" id="WP_012635566.1">
    <property type="nucleotide sequence ID" value="NC_011899.1"/>
</dbReference>
<organism evidence="2 3">
    <name type="scientific">Halothermothrix orenii (strain H 168 / OCM 544 / DSM 9562)</name>
    <dbReference type="NCBI Taxonomy" id="373903"/>
    <lineage>
        <taxon>Bacteria</taxon>
        <taxon>Bacillati</taxon>
        <taxon>Bacillota</taxon>
        <taxon>Clostridia</taxon>
        <taxon>Halanaerobiales</taxon>
        <taxon>Halothermotrichaceae</taxon>
        <taxon>Halothermothrix</taxon>
    </lineage>
</organism>
<keyword evidence="1" id="KW-1133">Transmembrane helix</keyword>
<dbReference type="OrthoDB" id="1706761at2"/>
<dbReference type="STRING" id="373903.Hore_06210"/>